<proteinExistence type="predicted"/>
<dbReference type="EMBL" id="DS995910">
    <property type="protein sequence ID" value="EEA18462.1"/>
    <property type="molecule type" value="Genomic_DNA"/>
</dbReference>
<evidence type="ECO:0000259" key="1">
    <source>
        <dbReference type="Pfam" id="PF09220"/>
    </source>
</evidence>
<dbReference type="Proteomes" id="UP000001294">
    <property type="component" value="Unassembled WGS sequence"/>
</dbReference>
<dbReference type="SUPFAM" id="SSF82856">
    <property type="entry name" value="L-A virus major coat protein"/>
    <property type="match status" value="1"/>
</dbReference>
<name>B6QWN5_TALMQ</name>
<sequence>MSEAESSLDGLNKKYLTLDGAISTDNVFAELKNLAGFQTSVISGHAYNVAGWKWYDNHVSLLVNLLRFYILSDLHERTSLTTGKYPIYDDGNVIIDLNPTLEFDNKEVDWTWPGRRMDESYPFWSPIAEFLPVTDDPHIDLRPLTEEEAKIVLMMTGEWKPQTNYKLDFYTPRLADKIMYRFRSPISSLNDWLDPEDVGPVYFLPKPKVIWNALRKYVTYNNLYNQFYTATNIIAQVMLTVFPDTAEGMTWLTHVPEVHLPKFGSVRGWYPFLNSGEAAFIQAKALEDWAALIAEPELLFTYAMMLASTLNIGLAVRDAKASRLIGEVKSTFDDTLFLTPETFFASAVSLATGLDAPLNGMADVYVFYPELVNVRDLWAVPALIMQQLGNHQTTEVTISLLETYVLDDNGMKKRSAGASIEWVTPITLGILVVSSGDLRRFRGHIRCQQSDLTMVGVTMPAVIPTTKESGAVEVNYDQMESTNAGRQST</sequence>
<reference evidence="3" key="1">
    <citation type="journal article" date="2015" name="Genome Announc.">
        <title>Genome sequence of the AIDS-associated pathogen Penicillium marneffei (ATCC18224) and its near taxonomic relative Talaromyces stipitatus (ATCC10500).</title>
        <authorList>
            <person name="Nierman W.C."/>
            <person name="Fedorova-Abrams N.D."/>
            <person name="Andrianopoulos A."/>
        </authorList>
    </citation>
    <scope>NUCLEOTIDE SEQUENCE [LARGE SCALE GENOMIC DNA]</scope>
    <source>
        <strain evidence="3">ATCC 18224 / CBS 334.59 / QM 7333</strain>
    </source>
</reference>
<dbReference type="InterPro" id="IPR015302">
    <property type="entry name" value="Major_coat_LA-virus"/>
</dbReference>
<gene>
    <name evidence="2" type="ORF">PMAA_050130</name>
</gene>
<dbReference type="Pfam" id="PF09220">
    <property type="entry name" value="LA-virus_coat"/>
    <property type="match status" value="1"/>
</dbReference>
<dbReference type="AlphaFoldDB" id="B6QWN5"/>
<keyword evidence="3" id="KW-1185">Reference proteome</keyword>
<evidence type="ECO:0000313" key="3">
    <source>
        <dbReference type="Proteomes" id="UP000001294"/>
    </source>
</evidence>
<organism evidence="2 3">
    <name type="scientific">Talaromyces marneffei (strain ATCC 18224 / CBS 334.59 / QM 7333)</name>
    <name type="common">Penicillium marneffei</name>
    <dbReference type="NCBI Taxonomy" id="441960"/>
    <lineage>
        <taxon>Eukaryota</taxon>
        <taxon>Fungi</taxon>
        <taxon>Dikarya</taxon>
        <taxon>Ascomycota</taxon>
        <taxon>Pezizomycotina</taxon>
        <taxon>Eurotiomycetes</taxon>
        <taxon>Eurotiomycetidae</taxon>
        <taxon>Eurotiales</taxon>
        <taxon>Trichocomaceae</taxon>
        <taxon>Talaromyces</taxon>
        <taxon>Talaromyces sect. Talaromyces</taxon>
    </lineage>
</organism>
<protein>
    <recommendedName>
        <fullName evidence="1">Major coat protein L-A virus domain-containing protein</fullName>
    </recommendedName>
</protein>
<dbReference type="InterPro" id="IPR036332">
    <property type="entry name" value="Major_coat_LA-virus_sf"/>
</dbReference>
<feature type="domain" description="Major coat protein L-A virus" evidence="1">
    <location>
        <begin position="1"/>
        <end position="374"/>
    </location>
</feature>
<dbReference type="Gene3D" id="3.90.1840.10">
    <property type="entry name" value="Major capsid protein"/>
    <property type="match status" value="2"/>
</dbReference>
<evidence type="ECO:0000313" key="2">
    <source>
        <dbReference type="EMBL" id="EEA18462.1"/>
    </source>
</evidence>
<accession>B6QWN5</accession>
<dbReference type="HOGENOM" id="CLU_034306_0_0_1"/>
<dbReference type="VEuPathDB" id="FungiDB:PMAA_050130"/>